<organism evidence="1 2">
    <name type="scientific">Monilinia fructicola</name>
    <name type="common">Brown rot fungus</name>
    <name type="synonym">Ciboria fructicola</name>
    <dbReference type="NCBI Taxonomy" id="38448"/>
    <lineage>
        <taxon>Eukaryota</taxon>
        <taxon>Fungi</taxon>
        <taxon>Dikarya</taxon>
        <taxon>Ascomycota</taxon>
        <taxon>Pezizomycotina</taxon>
        <taxon>Leotiomycetes</taxon>
        <taxon>Helotiales</taxon>
        <taxon>Sclerotiniaceae</taxon>
        <taxon>Monilinia</taxon>
    </lineage>
</organism>
<dbReference type="Proteomes" id="UP000322873">
    <property type="component" value="Unassembled WGS sequence"/>
</dbReference>
<name>A0A5M9JDZ1_MONFR</name>
<accession>A0A5M9JDZ1</accession>
<proteinExistence type="predicted"/>
<reference evidence="1 2" key="1">
    <citation type="submission" date="2019-06" db="EMBL/GenBank/DDBJ databases">
        <title>Genome Sequence of the Brown Rot Fungal Pathogen Monilinia fructicola.</title>
        <authorList>
            <person name="De Miccolis Angelini R.M."/>
            <person name="Landi L."/>
            <person name="Abate D."/>
            <person name="Pollastro S."/>
            <person name="Romanazzi G."/>
            <person name="Faretra F."/>
        </authorList>
    </citation>
    <scope>NUCLEOTIDE SEQUENCE [LARGE SCALE GENOMIC DNA]</scope>
    <source>
        <strain evidence="1 2">Mfrc123</strain>
    </source>
</reference>
<keyword evidence="2" id="KW-1185">Reference proteome</keyword>
<comment type="caution">
    <text evidence="1">The sequence shown here is derived from an EMBL/GenBank/DDBJ whole genome shotgun (WGS) entry which is preliminary data.</text>
</comment>
<evidence type="ECO:0000313" key="2">
    <source>
        <dbReference type="Proteomes" id="UP000322873"/>
    </source>
</evidence>
<sequence length="66" mass="7803">MCNLMRHACIPIFAWRIQHIEVYSSDSDDGLLGPFAFLHCLAFDLIYRYLTSSDHLDFSFRIHPRE</sequence>
<dbReference type="AlphaFoldDB" id="A0A5M9JDZ1"/>
<gene>
    <name evidence="1" type="ORF">EYC84_009841</name>
</gene>
<protein>
    <submittedName>
        <fullName evidence="1">Uncharacterized protein</fullName>
    </submittedName>
</protein>
<dbReference type="EMBL" id="VICG01000013">
    <property type="protein sequence ID" value="KAA8566042.1"/>
    <property type="molecule type" value="Genomic_DNA"/>
</dbReference>
<evidence type="ECO:0000313" key="1">
    <source>
        <dbReference type="EMBL" id="KAA8566042.1"/>
    </source>
</evidence>